<proteinExistence type="predicted"/>
<feature type="chain" id="PRO_5025445229" description="Attractin/MKLN-like beta-propeller domain-containing protein" evidence="5">
    <location>
        <begin position="26"/>
        <end position="882"/>
    </location>
</feature>
<feature type="domain" description="Attractin/MKLN-like beta-propeller" evidence="6">
    <location>
        <begin position="167"/>
        <end position="406"/>
    </location>
</feature>
<dbReference type="InterPro" id="IPR015915">
    <property type="entry name" value="Kelch-typ_b-propeller"/>
</dbReference>
<feature type="compositionally biased region" description="Basic and acidic residues" evidence="3">
    <location>
        <begin position="871"/>
        <end position="882"/>
    </location>
</feature>
<keyword evidence="2" id="KW-0677">Repeat</keyword>
<dbReference type="PANTHER" id="PTHR23244">
    <property type="entry name" value="KELCH REPEAT DOMAIN"/>
    <property type="match status" value="1"/>
</dbReference>
<keyword evidence="5" id="KW-0732">Signal</keyword>
<dbReference type="AlphaFoldDB" id="A0A6A7C8X8"/>
<feature type="region of interest" description="Disordered" evidence="3">
    <location>
        <begin position="560"/>
        <end position="635"/>
    </location>
</feature>
<organism evidence="7 8">
    <name type="scientific">Piedraia hortae CBS 480.64</name>
    <dbReference type="NCBI Taxonomy" id="1314780"/>
    <lineage>
        <taxon>Eukaryota</taxon>
        <taxon>Fungi</taxon>
        <taxon>Dikarya</taxon>
        <taxon>Ascomycota</taxon>
        <taxon>Pezizomycotina</taxon>
        <taxon>Dothideomycetes</taxon>
        <taxon>Dothideomycetidae</taxon>
        <taxon>Capnodiales</taxon>
        <taxon>Piedraiaceae</taxon>
        <taxon>Piedraia</taxon>
    </lineage>
</organism>
<gene>
    <name evidence="7" type="ORF">K470DRAFT_209662</name>
</gene>
<evidence type="ECO:0000256" key="4">
    <source>
        <dbReference type="SAM" id="Phobius"/>
    </source>
</evidence>
<name>A0A6A7C8X8_9PEZI</name>
<reference evidence="7" key="1">
    <citation type="journal article" date="2020" name="Stud. Mycol.">
        <title>101 Dothideomycetes genomes: a test case for predicting lifestyles and emergence of pathogens.</title>
        <authorList>
            <person name="Haridas S."/>
            <person name="Albert R."/>
            <person name="Binder M."/>
            <person name="Bloem J."/>
            <person name="Labutti K."/>
            <person name="Salamov A."/>
            <person name="Andreopoulos B."/>
            <person name="Baker S."/>
            <person name="Barry K."/>
            <person name="Bills G."/>
            <person name="Bluhm B."/>
            <person name="Cannon C."/>
            <person name="Castanera R."/>
            <person name="Culley D."/>
            <person name="Daum C."/>
            <person name="Ezra D."/>
            <person name="Gonzalez J."/>
            <person name="Henrissat B."/>
            <person name="Kuo A."/>
            <person name="Liang C."/>
            <person name="Lipzen A."/>
            <person name="Lutzoni F."/>
            <person name="Magnuson J."/>
            <person name="Mondo S."/>
            <person name="Nolan M."/>
            <person name="Ohm R."/>
            <person name="Pangilinan J."/>
            <person name="Park H.-J."/>
            <person name="Ramirez L."/>
            <person name="Alfaro M."/>
            <person name="Sun H."/>
            <person name="Tritt A."/>
            <person name="Yoshinaga Y."/>
            <person name="Zwiers L.-H."/>
            <person name="Turgeon B."/>
            <person name="Goodwin S."/>
            <person name="Spatafora J."/>
            <person name="Crous P."/>
            <person name="Grigoriev I."/>
        </authorList>
    </citation>
    <scope>NUCLEOTIDE SEQUENCE</scope>
    <source>
        <strain evidence="7">CBS 480.64</strain>
    </source>
</reference>
<dbReference type="Pfam" id="PF24981">
    <property type="entry name" value="Beta-prop_ATRN-LZTR1"/>
    <property type="match status" value="1"/>
</dbReference>
<accession>A0A6A7C8X8</accession>
<evidence type="ECO:0000256" key="5">
    <source>
        <dbReference type="SAM" id="SignalP"/>
    </source>
</evidence>
<keyword evidence="4" id="KW-1133">Transmembrane helix</keyword>
<keyword evidence="8" id="KW-1185">Reference proteome</keyword>
<dbReference type="Gene3D" id="2.120.10.80">
    <property type="entry name" value="Kelch-type beta propeller"/>
    <property type="match status" value="1"/>
</dbReference>
<evidence type="ECO:0000256" key="3">
    <source>
        <dbReference type="SAM" id="MobiDB-lite"/>
    </source>
</evidence>
<feature type="compositionally biased region" description="Polar residues" evidence="3">
    <location>
        <begin position="853"/>
        <end position="866"/>
    </location>
</feature>
<evidence type="ECO:0000259" key="6">
    <source>
        <dbReference type="Pfam" id="PF24981"/>
    </source>
</evidence>
<keyword evidence="4" id="KW-0812">Transmembrane</keyword>
<evidence type="ECO:0000256" key="1">
    <source>
        <dbReference type="ARBA" id="ARBA00022441"/>
    </source>
</evidence>
<keyword evidence="4" id="KW-0472">Membrane</keyword>
<feature type="region of interest" description="Disordered" evidence="3">
    <location>
        <begin position="853"/>
        <end position="882"/>
    </location>
</feature>
<protein>
    <recommendedName>
        <fullName evidence="6">Attractin/MKLN-like beta-propeller domain-containing protein</fullName>
    </recommendedName>
</protein>
<dbReference type="SUPFAM" id="SSF50965">
    <property type="entry name" value="Galactose oxidase, central domain"/>
    <property type="match status" value="1"/>
</dbReference>
<dbReference type="InterPro" id="IPR011043">
    <property type="entry name" value="Gal_Oxase/kelch_b-propeller"/>
</dbReference>
<dbReference type="EMBL" id="MU005958">
    <property type="protein sequence ID" value="KAF2863971.1"/>
    <property type="molecule type" value="Genomic_DNA"/>
</dbReference>
<sequence length="882" mass="95424">MAHGPSIKGVCRWTATFALLGAVGGQQLPYNPTRIFLSPDGQRVYAFQPDTGNPTQSTLSVLNLNSSVDVSQAHFTPVAGDLPFLQDDHLVPFTPVIYTFGNITVVAGNCSRGANGTEVWTYSPQGASWTHWPVTEENEEEGRLEGSQHLAGGIAFNPTVNGSDVADMYLFGGMCPSENATDETWISAANYTNAMIQISPQNKNGKLGFDLSLTAKRGPPIAEAGFTITPLTPAYTVSKPGTAVQQQQVFVLLGGHTQTAFINMSQVALFSLPQEAWSFMPVAQPADEDQEVTPRSGHTAVLSEDGNSVIVFGGWVGDINNPATPQLAVLNFDSTQGNQQNWRWTVPNSSQSGPGDGLYGHGAVMLPGGIMMVVGGHKIQASSNAKRQSGNDIHLYNTTSNEWVTSYALPSHGTEAADGNAEGSNRSGGALTHISQKVGLGVGLGVGALIAALLVLVYCLYSRRLKATRKARGHSLLSQTSDISYAERADNPFLDGGIDGRGGDAASVGRFWNVWDQNTGTYPQRYSETADAADSTGLFVNIPSPTRGLRKGRHYNYQPAPRFDEIHPKRGSGQIHPIAERDDEDMQSMSRTGSRTMDKPEPLKSHPVGSQRISLDRDLGPGQTIRRPANDSDSFITAPTTFEDLQCQGEELLGGRPELDRDDPYHHALEAYNQQTTVSRTAPILPLPIRRPRQGIMGSLRRALNAVSISGDRSFSLTGPRPSSPTYEQPQYTDDPISPTTSRPAHPRASPPRRTVSDGGALLLRKKRGKKDWEEYQDTDPQTEIIGDWGDRSATLTSPSRDNFLNNEDWDVESAAVQRDVQVMFTVPKSRLRVVNADLDRASLRSASESVLSRAGSTRSKVSRSGSVHRLGKEELGRIVEG</sequence>
<dbReference type="OrthoDB" id="205993at2759"/>
<dbReference type="PANTHER" id="PTHR23244:SF471">
    <property type="entry name" value="GUANINE NUCLEOTIDE-BINDING PROTEIN SUBUNIT BETA 1-RELATED"/>
    <property type="match status" value="1"/>
</dbReference>
<dbReference type="Proteomes" id="UP000799421">
    <property type="component" value="Unassembled WGS sequence"/>
</dbReference>
<evidence type="ECO:0000313" key="8">
    <source>
        <dbReference type="Proteomes" id="UP000799421"/>
    </source>
</evidence>
<evidence type="ECO:0000313" key="7">
    <source>
        <dbReference type="EMBL" id="KAF2863971.1"/>
    </source>
</evidence>
<dbReference type="InterPro" id="IPR056737">
    <property type="entry name" value="Beta-prop_ATRN-MKLN-like"/>
</dbReference>
<feature type="transmembrane region" description="Helical" evidence="4">
    <location>
        <begin position="438"/>
        <end position="461"/>
    </location>
</feature>
<evidence type="ECO:0000256" key="2">
    <source>
        <dbReference type="ARBA" id="ARBA00022737"/>
    </source>
</evidence>
<feature type="signal peptide" evidence="5">
    <location>
        <begin position="1"/>
        <end position="25"/>
    </location>
</feature>
<keyword evidence="1" id="KW-0880">Kelch repeat</keyword>
<feature type="region of interest" description="Disordered" evidence="3">
    <location>
        <begin position="712"/>
        <end position="760"/>
    </location>
</feature>
<feature type="compositionally biased region" description="Low complexity" evidence="3">
    <location>
        <begin position="742"/>
        <end position="760"/>
    </location>
</feature>